<keyword evidence="5" id="KW-0472">Membrane</keyword>
<comment type="subcellular location">
    <subcellularLocation>
        <location evidence="2">Cytoplasm</location>
    </subcellularLocation>
    <subcellularLocation>
        <location evidence="1">Membrane</location>
        <location evidence="1">Caveola</location>
    </subcellularLocation>
</comment>
<keyword evidence="4" id="KW-0963">Cytoplasm</keyword>
<evidence type="ECO:0000256" key="2">
    <source>
        <dbReference type="ARBA" id="ARBA00004496"/>
    </source>
</evidence>
<evidence type="ECO:0000256" key="1">
    <source>
        <dbReference type="ARBA" id="ARBA00004345"/>
    </source>
</evidence>
<feature type="coiled-coil region" evidence="6">
    <location>
        <begin position="192"/>
        <end position="219"/>
    </location>
</feature>
<dbReference type="GO" id="GO:0042134">
    <property type="term" value="F:rRNA primary transcript binding"/>
    <property type="evidence" value="ECO:0007669"/>
    <property type="project" value="TreeGrafter"/>
</dbReference>
<feature type="compositionally biased region" description="Basic and acidic residues" evidence="7">
    <location>
        <begin position="360"/>
        <end position="371"/>
    </location>
</feature>
<reference evidence="8 9" key="2">
    <citation type="submission" date="2019-01" db="EMBL/GenBank/DDBJ databases">
        <title>A chromosome length genome reference of the Java medaka (oryzias javanicus).</title>
        <authorList>
            <person name="Herpin A."/>
            <person name="Takehana Y."/>
            <person name="Naruse K."/>
            <person name="Ansai S."/>
            <person name="Kawaguchi M."/>
        </authorList>
    </citation>
    <scope>NUCLEOTIDE SEQUENCE [LARGE SCALE GENOMIC DNA]</scope>
    <source>
        <strain evidence="8">RS831</strain>
        <tissue evidence="8">Whole body</tissue>
    </source>
</reference>
<proteinExistence type="inferred from homology"/>
<keyword evidence="9" id="KW-1185">Reference proteome</keyword>
<dbReference type="InterPro" id="IPR026752">
    <property type="entry name" value="Cavin_fam"/>
</dbReference>
<evidence type="ECO:0000313" key="9">
    <source>
        <dbReference type="Proteomes" id="UP000283210"/>
    </source>
</evidence>
<feature type="compositionally biased region" description="Basic and acidic residues" evidence="7">
    <location>
        <begin position="302"/>
        <end position="353"/>
    </location>
</feature>
<evidence type="ECO:0000256" key="3">
    <source>
        <dbReference type="ARBA" id="ARBA00008836"/>
    </source>
</evidence>
<dbReference type="AlphaFoldDB" id="A0A3S2MLV4"/>
<feature type="region of interest" description="Disordered" evidence="7">
    <location>
        <begin position="236"/>
        <end position="267"/>
    </location>
</feature>
<evidence type="ECO:0000313" key="8">
    <source>
        <dbReference type="EMBL" id="RVE69760.1"/>
    </source>
</evidence>
<accession>A0A3S2MLV4</accession>
<evidence type="ECO:0000256" key="7">
    <source>
        <dbReference type="SAM" id="MobiDB-lite"/>
    </source>
</evidence>
<keyword evidence="6" id="KW-0175">Coiled coil</keyword>
<evidence type="ECO:0008006" key="10">
    <source>
        <dbReference type="Google" id="ProtNLM"/>
    </source>
</evidence>
<dbReference type="Proteomes" id="UP000283210">
    <property type="component" value="Chromosome 8"/>
</dbReference>
<dbReference type="PANTHER" id="PTHR15240:SF3">
    <property type="entry name" value="CAVEOLAE-ASSOCIATED PROTEIN 1"/>
    <property type="match status" value="1"/>
</dbReference>
<feature type="compositionally biased region" description="Acidic residues" evidence="7">
    <location>
        <begin position="245"/>
        <end position="258"/>
    </location>
</feature>
<dbReference type="GO" id="GO:0006363">
    <property type="term" value="P:termination of RNA polymerase I transcription"/>
    <property type="evidence" value="ECO:0007669"/>
    <property type="project" value="TreeGrafter"/>
</dbReference>
<evidence type="ECO:0000256" key="4">
    <source>
        <dbReference type="ARBA" id="ARBA00022490"/>
    </source>
</evidence>
<protein>
    <recommendedName>
        <fullName evidence="10">Muscle-restricted coiled-coil protein</fullName>
    </recommendedName>
</protein>
<dbReference type="GO" id="GO:0005737">
    <property type="term" value="C:cytoplasm"/>
    <property type="evidence" value="ECO:0007669"/>
    <property type="project" value="UniProtKB-SubCell"/>
</dbReference>
<dbReference type="GO" id="GO:0005901">
    <property type="term" value="C:caveola"/>
    <property type="evidence" value="ECO:0007669"/>
    <property type="project" value="UniProtKB-SubCell"/>
</dbReference>
<name>A0A3S2MLV4_ORYJA</name>
<feature type="region of interest" description="Disordered" evidence="7">
    <location>
        <begin position="302"/>
        <end position="384"/>
    </location>
</feature>
<reference evidence="8 9" key="1">
    <citation type="submission" date="2018-11" db="EMBL/GenBank/DDBJ databases">
        <authorList>
            <person name="Lopez-Roques C."/>
            <person name="Donnadieu C."/>
            <person name="Bouchez O."/>
            <person name="Klopp C."/>
            <person name="Cabau C."/>
            <person name="Zahm M."/>
        </authorList>
    </citation>
    <scope>NUCLEOTIDE SEQUENCE [LARGE SCALE GENOMIC DNA]</scope>
    <source>
        <strain evidence="8">RS831</strain>
        <tissue evidence="8">Whole body</tissue>
    </source>
</reference>
<evidence type="ECO:0000256" key="6">
    <source>
        <dbReference type="SAM" id="Coils"/>
    </source>
</evidence>
<dbReference type="Pfam" id="PF15237">
    <property type="entry name" value="PTRF_SDPR"/>
    <property type="match status" value="1"/>
</dbReference>
<gene>
    <name evidence="8" type="ORF">OJAV_G00081260</name>
</gene>
<dbReference type="OrthoDB" id="8951679at2759"/>
<dbReference type="PANTHER" id="PTHR15240">
    <property type="entry name" value="CAVIN"/>
    <property type="match status" value="1"/>
</dbReference>
<dbReference type="GO" id="GO:0006361">
    <property type="term" value="P:transcription initiation at RNA polymerase I promoter"/>
    <property type="evidence" value="ECO:0007669"/>
    <property type="project" value="TreeGrafter"/>
</dbReference>
<organism evidence="8 9">
    <name type="scientific">Oryzias javanicus</name>
    <name type="common">Javanese ricefish</name>
    <name type="synonym">Aplocheilus javanicus</name>
    <dbReference type="NCBI Taxonomy" id="123683"/>
    <lineage>
        <taxon>Eukaryota</taxon>
        <taxon>Metazoa</taxon>
        <taxon>Chordata</taxon>
        <taxon>Craniata</taxon>
        <taxon>Vertebrata</taxon>
        <taxon>Euteleostomi</taxon>
        <taxon>Actinopterygii</taxon>
        <taxon>Neopterygii</taxon>
        <taxon>Teleostei</taxon>
        <taxon>Neoteleostei</taxon>
        <taxon>Acanthomorphata</taxon>
        <taxon>Ovalentaria</taxon>
        <taxon>Atherinomorphae</taxon>
        <taxon>Beloniformes</taxon>
        <taxon>Adrianichthyidae</taxon>
        <taxon>Oryziinae</taxon>
        <taxon>Oryzias</taxon>
    </lineage>
</organism>
<dbReference type="EMBL" id="CM012444">
    <property type="protein sequence ID" value="RVE69760.1"/>
    <property type="molecule type" value="Genomic_DNA"/>
</dbReference>
<evidence type="ECO:0000256" key="5">
    <source>
        <dbReference type="ARBA" id="ARBA00023136"/>
    </source>
</evidence>
<comment type="similarity">
    <text evidence="3">Belongs to the CAVIN family.</text>
</comment>
<sequence>MGWSSSIGGGGGWRPGARGQNSGWVLCLRAEAFESGYACFSCERLNSPWLAGIPEQRQTETEETAVMADRGMKTDQAVHAQVPYDDEEVALVGESPSDDVSEEADLVLAAGSGGASEAQRNGVMVLALLDKIIGVVDNIQQTQNGLEARQEAMEKSVSTIQGELTKLSKNHVDTANTVNKMLDKVRKVSVNIKTVRSNLEKQAGQIKKLENNENELLKRRHFKVLIYQDQVKMSKESKQKTAEGEAVENLEQIPEEDQEGVKASVNSDEEVEIEEIIEESRTKRLQRTTKQQVENIKKAFSKEKMEKTKQKTKENLERTKKRTRENLEKTRQRTRDNLEKTKHSLEMKIDKLGTRMTPNQERRAKMKTYKEKVKKSLTPDHTVDARSKTTVYRVPPFTFHVKKVREGEEEEVAPNTEMVEVTEGEAQLGEEEIEEGKLVDIDNPETLLEVTEDSQLVSVEPKHLKKAQSK</sequence>